<dbReference type="AlphaFoldDB" id="A0ABD3SD31"/>
<dbReference type="EMBL" id="JALLPB020000071">
    <property type="protein sequence ID" value="KAL3822223.1"/>
    <property type="molecule type" value="Genomic_DNA"/>
</dbReference>
<evidence type="ECO:0000313" key="2">
    <source>
        <dbReference type="EMBL" id="KAL3822223.1"/>
    </source>
</evidence>
<dbReference type="Proteomes" id="UP001530377">
    <property type="component" value="Unassembled WGS sequence"/>
</dbReference>
<organism evidence="2 3">
    <name type="scientific">Cyclostephanos tholiformis</name>
    <dbReference type="NCBI Taxonomy" id="382380"/>
    <lineage>
        <taxon>Eukaryota</taxon>
        <taxon>Sar</taxon>
        <taxon>Stramenopiles</taxon>
        <taxon>Ochrophyta</taxon>
        <taxon>Bacillariophyta</taxon>
        <taxon>Coscinodiscophyceae</taxon>
        <taxon>Thalassiosirophycidae</taxon>
        <taxon>Stephanodiscales</taxon>
        <taxon>Stephanodiscaceae</taxon>
        <taxon>Cyclostephanos</taxon>
    </lineage>
</organism>
<proteinExistence type="predicted"/>
<feature type="compositionally biased region" description="Low complexity" evidence="1">
    <location>
        <begin position="557"/>
        <end position="579"/>
    </location>
</feature>
<gene>
    <name evidence="2" type="ORF">ACHAXA_000663</name>
</gene>
<accession>A0ABD3SD31</accession>
<evidence type="ECO:0000313" key="3">
    <source>
        <dbReference type="Proteomes" id="UP001530377"/>
    </source>
</evidence>
<comment type="caution">
    <text evidence="2">The sequence shown here is derived from an EMBL/GenBank/DDBJ whole genome shotgun (WGS) entry which is preliminary data.</text>
</comment>
<reference evidence="2 3" key="1">
    <citation type="submission" date="2024-10" db="EMBL/GenBank/DDBJ databases">
        <title>Updated reference genomes for cyclostephanoid diatoms.</title>
        <authorList>
            <person name="Roberts W.R."/>
            <person name="Alverson A.J."/>
        </authorList>
    </citation>
    <scope>NUCLEOTIDE SEQUENCE [LARGE SCALE GENOMIC DNA]</scope>
    <source>
        <strain evidence="2 3">AJA228-03</strain>
    </source>
</reference>
<sequence>MASSKGQLSPRGRARGRSRTRLPPIPERGLSSQSNGNASGAVFRNDGGVSSDSVCRKNEGAAVVSEPHRKSRVNIAMVESRDDDDSIAVAASKPLHEVVFKVDPELGLPPPPPVATNLHNDLASTTSTLRSVTSSRKSAFVPHSAPSAMSTPADILSTSTRSRCSLKSMKNEDAASSLFPLSPSDATAATMDSGLASITSRNSKILTVSGNSSKLLAPPKPPAAMSPPDNIVSTTTCKKIQKLTSSTLSEFTDGAVEYTTVVVESCMAAEEAPQLRNCSRDDRTDAITADYLANAITNSIAPLSNISQSIAAEEASKPRNCSRDNRKDAITTDYLADAITNSITPSLSNVSRKHISAMVCSTRDIRYADAEQHKARFAKNTAEKMSGKDFQRSRCEDDKMLSLALLCDPNFDPPGITSIPTDEILDSFMNEPTNNHASTSSDEEVIDNAYRETRDQYQLGRLQARIDQRRQIHNTNSQKEDSLNYKTLRSSRIKTARTLYSHKQSHDYQKSSSHSGVNYIHGLNSNSTSLTPENSSTPDLVNKTSGSTIYSLSRGYTIGPSNTSSSSGINSASISGSIPTLSSQELSAQRRKLFMKMINLLNEVSSNENRNDLSIISKILRNENRSSRPSAADVGLIQKLTEDEMSRILNEFEQSNSLIEKKDSTPHKSIPESGIAESSFSKFNIPELMYENIPTSIVTKLSDVTSEYEKEMSPIAEIGVEDVSSPLDAFGSVANVNTKKCRHFNDEFLHAASTVTDSPMHDDDELLEVISILSQYEQAEEKLINKGLIKAKNENNLVYGENDVPFVDKPNEQMCGCATWLCIQ</sequence>
<feature type="region of interest" description="Disordered" evidence="1">
    <location>
        <begin position="555"/>
        <end position="580"/>
    </location>
</feature>
<protein>
    <submittedName>
        <fullName evidence="2">Uncharacterized protein</fullName>
    </submittedName>
</protein>
<evidence type="ECO:0000256" key="1">
    <source>
        <dbReference type="SAM" id="MobiDB-lite"/>
    </source>
</evidence>
<keyword evidence="3" id="KW-1185">Reference proteome</keyword>
<feature type="region of interest" description="Disordered" evidence="1">
    <location>
        <begin position="135"/>
        <end position="156"/>
    </location>
</feature>
<name>A0ABD3SD31_9STRA</name>
<feature type="region of interest" description="Disordered" evidence="1">
    <location>
        <begin position="1"/>
        <end position="54"/>
    </location>
</feature>